<accession>A0A1R0GU67</accession>
<dbReference type="PROSITE" id="PS50245">
    <property type="entry name" value="CAP_GLY_2"/>
    <property type="match status" value="1"/>
</dbReference>
<keyword evidence="1" id="KW-0175">Coiled coil</keyword>
<evidence type="ECO:0000256" key="2">
    <source>
        <dbReference type="SAM" id="MobiDB-lite"/>
    </source>
</evidence>
<gene>
    <name evidence="4" type="ORF">AYI68_g5481</name>
</gene>
<dbReference type="Proteomes" id="UP000187455">
    <property type="component" value="Unassembled WGS sequence"/>
</dbReference>
<feature type="region of interest" description="Disordered" evidence="2">
    <location>
        <begin position="684"/>
        <end position="725"/>
    </location>
</feature>
<evidence type="ECO:0000256" key="1">
    <source>
        <dbReference type="SAM" id="Coils"/>
    </source>
</evidence>
<dbReference type="Pfam" id="PF01302">
    <property type="entry name" value="CAP_GLY"/>
    <property type="match status" value="1"/>
</dbReference>
<feature type="region of interest" description="Disordered" evidence="2">
    <location>
        <begin position="67"/>
        <end position="107"/>
    </location>
</feature>
<feature type="region of interest" description="Disordered" evidence="2">
    <location>
        <begin position="375"/>
        <end position="406"/>
    </location>
</feature>
<evidence type="ECO:0000313" key="4">
    <source>
        <dbReference type="EMBL" id="OLY80421.1"/>
    </source>
</evidence>
<dbReference type="STRING" id="133383.A0A1R0GU67"/>
<feature type="compositionally biased region" description="Low complexity" evidence="2">
    <location>
        <begin position="78"/>
        <end position="94"/>
    </location>
</feature>
<dbReference type="SMART" id="SM01052">
    <property type="entry name" value="CAP_GLY"/>
    <property type="match status" value="1"/>
</dbReference>
<dbReference type="InterPro" id="IPR036859">
    <property type="entry name" value="CAP-Gly_dom_sf"/>
</dbReference>
<feature type="compositionally biased region" description="Polar residues" evidence="2">
    <location>
        <begin position="375"/>
        <end position="402"/>
    </location>
</feature>
<evidence type="ECO:0000259" key="3">
    <source>
        <dbReference type="PROSITE" id="PS50245"/>
    </source>
</evidence>
<feature type="compositionally biased region" description="Low complexity" evidence="2">
    <location>
        <begin position="232"/>
        <end position="254"/>
    </location>
</feature>
<feature type="region of interest" description="Disordered" evidence="2">
    <location>
        <begin position="192"/>
        <end position="348"/>
    </location>
</feature>
<protein>
    <submittedName>
        <fullName evidence="4">CAP-Gly domain-containing linker protein 1</fullName>
    </submittedName>
</protein>
<feature type="compositionally biased region" description="Polar residues" evidence="2">
    <location>
        <begin position="270"/>
        <end position="291"/>
    </location>
</feature>
<keyword evidence="5" id="KW-1185">Reference proteome</keyword>
<dbReference type="AlphaFoldDB" id="A0A1R0GU67"/>
<proteinExistence type="predicted"/>
<sequence length="1037" mass="114809">MSQFQSNPIPTLGSSAHDSIFRGRNLLKNISESPSRKGSKSITNSHNNSFSNISTSVSNSSVTFPNFSNDQRLSSDRPTSNGLNSGNGLSNPTLTKPRESVSSSVSEDKIIPGSVPAFLKIGAPVFVNSINENGILRYLGHISAKPGVWAGVELDSSNAGKNDGSALGVRYFSCDPNKGIFVPPSKLSEIKKNTKSSKYDPSLSENNPKPDSKIHSQSRPLVLTESPSRTASQSSIPRISSPSLLKKSSSSQISTTKDGIPGKLPKNHRNSTSSNAGTAKPNSLNRSSTINPPKKSLLSMSRTPSKTGSISKPRTDLNRSSFISRAIDPSSNHNTLPSSVENIKSRSSQSNFQPLDIVTNSGVAALSNRKIPSALSNHNYNQSSQFHRSSLTNKTNRSSTENKLSEAERFEFREKSRIELLEAENRMLRLEKEQSKAELNVSRYFSQDLSLDNFSLNEINRNANSSSFDIDPDNSSSLELDLLNMERRLVQERDYFLSKIASLEAELASKTVEDKADLINNKGNFQSSRDYQSPTNSQEIQHDFHLLKSELLKTKDILEKVTLSAQENADLAQESQYACRQLEFKVDELDSLLNSTKENYESSLHYMKIVSEQISSVYMQIKRDNNHEPWLSEALLFDSPDQVVPKDFAEHAESALSEVRLYLSSYQNSGQNILPENLKGIQDSSRISDNSYHDTGGKNDPTGSPLPNKTFKNNNGIQSPETAAASSELINELEDRINELEQINLELIKERNDTALQTSQVRDYIYKLESESSRLIEDISILHSENIRLSAELDNGNKLARNMTLGSSKEQTGSPDSQIIGNIKANLSVADATASPLLNNNALISGVVRATEVSPNNNCYSGLGVTNSDEKDLELLKINHKNEITKVKQQMEEIITKKDAMISKLNEELNELEFIIENKVFKHSELEEKLETFQKDKQSFADHATENEFGRSDKNMRFDSKNTISNSNSIGKRVEEMDTTECELCNGRDHNILDCPTLNPPKTINTIKNSGENGSYCDYCEAITDHTTSGCPSSVHF</sequence>
<dbReference type="Gene3D" id="2.30.30.190">
    <property type="entry name" value="CAP Gly-rich-like domain"/>
    <property type="match status" value="1"/>
</dbReference>
<feature type="coiled-coil region" evidence="1">
    <location>
        <begin position="877"/>
        <end position="908"/>
    </location>
</feature>
<feature type="compositionally biased region" description="Polar residues" evidence="2">
    <location>
        <begin position="298"/>
        <end position="348"/>
    </location>
</feature>
<organism evidence="4 5">
    <name type="scientific">Smittium mucronatum</name>
    <dbReference type="NCBI Taxonomy" id="133383"/>
    <lineage>
        <taxon>Eukaryota</taxon>
        <taxon>Fungi</taxon>
        <taxon>Fungi incertae sedis</taxon>
        <taxon>Zoopagomycota</taxon>
        <taxon>Kickxellomycotina</taxon>
        <taxon>Harpellomycetes</taxon>
        <taxon>Harpellales</taxon>
        <taxon>Legeriomycetaceae</taxon>
        <taxon>Smittium</taxon>
    </lineage>
</organism>
<feature type="coiled-coil region" evidence="1">
    <location>
        <begin position="413"/>
        <end position="440"/>
    </location>
</feature>
<dbReference type="OrthoDB" id="2130750at2759"/>
<comment type="caution">
    <text evidence="4">The sequence shown here is derived from an EMBL/GenBank/DDBJ whole genome shotgun (WGS) entry which is preliminary data.</text>
</comment>
<dbReference type="InterPro" id="IPR000938">
    <property type="entry name" value="CAP-Gly_domain"/>
</dbReference>
<feature type="compositionally biased region" description="Polar residues" evidence="2">
    <location>
        <begin position="215"/>
        <end position="231"/>
    </location>
</feature>
<name>A0A1R0GU67_9FUNG</name>
<evidence type="ECO:0000313" key="5">
    <source>
        <dbReference type="Proteomes" id="UP000187455"/>
    </source>
</evidence>
<feature type="domain" description="CAP-Gly" evidence="3">
    <location>
        <begin position="140"/>
        <end position="183"/>
    </location>
</feature>
<dbReference type="PROSITE" id="PS00845">
    <property type="entry name" value="CAP_GLY_1"/>
    <property type="match status" value="1"/>
</dbReference>
<dbReference type="EMBL" id="LSSL01003489">
    <property type="protein sequence ID" value="OLY80421.1"/>
    <property type="molecule type" value="Genomic_DNA"/>
</dbReference>
<dbReference type="SUPFAM" id="SSF74924">
    <property type="entry name" value="Cap-Gly domain"/>
    <property type="match status" value="1"/>
</dbReference>
<reference evidence="4 5" key="1">
    <citation type="journal article" date="2016" name="Mol. Biol. Evol.">
        <title>Genome-Wide Survey of Gut Fungi (Harpellales) Reveals the First Horizontally Transferred Ubiquitin Gene from a Mosquito Host.</title>
        <authorList>
            <person name="Wang Y."/>
            <person name="White M.M."/>
            <person name="Kvist S."/>
            <person name="Moncalvo J.M."/>
        </authorList>
    </citation>
    <scope>NUCLEOTIDE SEQUENCE [LARGE SCALE GENOMIC DNA]</scope>
    <source>
        <strain evidence="4 5">ALG-7-W6</strain>
    </source>
</reference>
<feature type="compositionally biased region" description="Polar residues" evidence="2">
    <location>
        <begin position="701"/>
        <end position="725"/>
    </location>
</feature>
<dbReference type="PANTHER" id="PTHR18916">
    <property type="entry name" value="DYNACTIN 1-RELATED MICROTUBULE-BINDING"/>
    <property type="match status" value="1"/>
</dbReference>